<evidence type="ECO:0000259" key="1">
    <source>
        <dbReference type="Pfam" id="PF01872"/>
    </source>
</evidence>
<dbReference type="GO" id="GO:0009231">
    <property type="term" value="P:riboflavin biosynthetic process"/>
    <property type="evidence" value="ECO:0007669"/>
    <property type="project" value="InterPro"/>
</dbReference>
<dbReference type="InterPro" id="IPR024072">
    <property type="entry name" value="DHFR-like_dom_sf"/>
</dbReference>
<dbReference type="STRING" id="1432562.WN59_08285"/>
<gene>
    <name evidence="2" type="ORF">WN59_08285</name>
</gene>
<protein>
    <recommendedName>
        <fullName evidence="1">Bacterial bifunctional deaminase-reductase C-terminal domain-containing protein</fullName>
    </recommendedName>
</protein>
<evidence type="ECO:0000313" key="2">
    <source>
        <dbReference type="EMBL" id="KKK34264.1"/>
    </source>
</evidence>
<dbReference type="RefSeq" id="WP_046515801.1">
    <property type="nucleotide sequence ID" value="NZ_LAYZ01000023.1"/>
</dbReference>
<feature type="domain" description="Bacterial bifunctional deaminase-reductase C-terminal" evidence="1">
    <location>
        <begin position="5"/>
        <end position="166"/>
    </location>
</feature>
<dbReference type="Proteomes" id="UP000034287">
    <property type="component" value="Unassembled WGS sequence"/>
</dbReference>
<dbReference type="GO" id="GO:0008703">
    <property type="term" value="F:5-amino-6-(5-phosphoribosylamino)uracil reductase activity"/>
    <property type="evidence" value="ECO:0007669"/>
    <property type="project" value="InterPro"/>
</dbReference>
<name>A0A0M2SHS0_9STAP</name>
<dbReference type="Pfam" id="PF01872">
    <property type="entry name" value="RibD_C"/>
    <property type="match status" value="1"/>
</dbReference>
<proteinExistence type="predicted"/>
<sequence>MASDRKVVLFIAATLDGYIATTDDSLEWLFKVEGEGDNGTSEFYDTVDTVIMGRRTYDWLLDQEIEEFPYKDRDCYVYTRSDMPDNEDVKFINGQTSELIHSLKEKEGRNIWIMGGGELIHEYLQQGLVDEITVTVAPVILGDGIPLFRSGDYHHELEFKGSREFNQFVELNYTVKK</sequence>
<reference evidence="2 3" key="1">
    <citation type="submission" date="2015-04" db="EMBL/GenBank/DDBJ databases">
        <title>Taxonomic description and genome sequence of Salinicoccus sediminis sp. nov., a novel hyper halotolerant bacterium isolated from marine sediment.</title>
        <authorList>
            <person name="Mathan Kumar R."/>
            <person name="Kaur G."/>
            <person name="Kumar N."/>
            <person name="Kumar A."/>
            <person name="Singh N.K."/>
            <person name="Kaur N."/>
            <person name="Mayilraj S."/>
        </authorList>
    </citation>
    <scope>NUCLEOTIDE SEQUENCE [LARGE SCALE GENOMIC DNA]</scope>
    <source>
        <strain evidence="2 3">SV-16</strain>
    </source>
</reference>
<dbReference type="SUPFAM" id="SSF53597">
    <property type="entry name" value="Dihydrofolate reductase-like"/>
    <property type="match status" value="1"/>
</dbReference>
<dbReference type="AlphaFoldDB" id="A0A0M2SHS0"/>
<keyword evidence="3" id="KW-1185">Reference proteome</keyword>
<dbReference type="PATRIC" id="fig|1432562.3.peg.1627"/>
<dbReference type="PANTHER" id="PTHR38011:SF11">
    <property type="entry name" value="2,5-DIAMINO-6-RIBOSYLAMINO-4(3H)-PYRIMIDINONE 5'-PHOSPHATE REDUCTASE"/>
    <property type="match status" value="1"/>
</dbReference>
<organism evidence="2 3">
    <name type="scientific">Salinicoccus sediminis</name>
    <dbReference type="NCBI Taxonomy" id="1432562"/>
    <lineage>
        <taxon>Bacteria</taxon>
        <taxon>Bacillati</taxon>
        <taxon>Bacillota</taxon>
        <taxon>Bacilli</taxon>
        <taxon>Bacillales</taxon>
        <taxon>Staphylococcaceae</taxon>
        <taxon>Salinicoccus</taxon>
    </lineage>
</organism>
<comment type="caution">
    <text evidence="2">The sequence shown here is derived from an EMBL/GenBank/DDBJ whole genome shotgun (WGS) entry which is preliminary data.</text>
</comment>
<accession>A0A0M2SHS0</accession>
<dbReference type="InterPro" id="IPR002734">
    <property type="entry name" value="RibDG_C"/>
</dbReference>
<dbReference type="EMBL" id="LAYZ01000023">
    <property type="protein sequence ID" value="KKK34264.1"/>
    <property type="molecule type" value="Genomic_DNA"/>
</dbReference>
<dbReference type="Gene3D" id="3.40.430.10">
    <property type="entry name" value="Dihydrofolate Reductase, subunit A"/>
    <property type="match status" value="1"/>
</dbReference>
<dbReference type="PANTHER" id="PTHR38011">
    <property type="entry name" value="DIHYDROFOLATE REDUCTASE FAMILY PROTEIN (AFU_ORTHOLOGUE AFUA_8G06820)"/>
    <property type="match status" value="1"/>
</dbReference>
<dbReference type="InterPro" id="IPR050765">
    <property type="entry name" value="Riboflavin_Biosynth_HTPR"/>
</dbReference>
<dbReference type="OrthoDB" id="195113at2"/>
<evidence type="ECO:0000313" key="3">
    <source>
        <dbReference type="Proteomes" id="UP000034287"/>
    </source>
</evidence>